<protein>
    <submittedName>
        <fullName evidence="1">Uncharacterized protein</fullName>
    </submittedName>
</protein>
<reference evidence="1" key="1">
    <citation type="journal article" date="2019" name="bioRxiv">
        <title>The Genome of the Zebra Mussel, Dreissena polymorpha: A Resource for Invasive Species Research.</title>
        <authorList>
            <person name="McCartney M.A."/>
            <person name="Auch B."/>
            <person name="Kono T."/>
            <person name="Mallez S."/>
            <person name="Zhang Y."/>
            <person name="Obille A."/>
            <person name="Becker A."/>
            <person name="Abrahante J.E."/>
            <person name="Garbe J."/>
            <person name="Badalamenti J.P."/>
            <person name="Herman A."/>
            <person name="Mangelson H."/>
            <person name="Liachko I."/>
            <person name="Sullivan S."/>
            <person name="Sone E.D."/>
            <person name="Koren S."/>
            <person name="Silverstein K.A.T."/>
            <person name="Beckman K.B."/>
            <person name="Gohl D.M."/>
        </authorList>
    </citation>
    <scope>NUCLEOTIDE SEQUENCE</scope>
    <source>
        <strain evidence="1">Duluth1</strain>
        <tissue evidence="1">Whole animal</tissue>
    </source>
</reference>
<evidence type="ECO:0000313" key="1">
    <source>
        <dbReference type="EMBL" id="KAH3815913.1"/>
    </source>
</evidence>
<proteinExistence type="predicted"/>
<gene>
    <name evidence="1" type="ORF">DPMN_144450</name>
</gene>
<reference evidence="1" key="2">
    <citation type="submission" date="2020-11" db="EMBL/GenBank/DDBJ databases">
        <authorList>
            <person name="McCartney M.A."/>
            <person name="Auch B."/>
            <person name="Kono T."/>
            <person name="Mallez S."/>
            <person name="Becker A."/>
            <person name="Gohl D.M."/>
            <person name="Silverstein K.A.T."/>
            <person name="Koren S."/>
            <person name="Bechman K.B."/>
            <person name="Herman A."/>
            <person name="Abrahante J.E."/>
            <person name="Garbe J."/>
        </authorList>
    </citation>
    <scope>NUCLEOTIDE SEQUENCE</scope>
    <source>
        <strain evidence="1">Duluth1</strain>
        <tissue evidence="1">Whole animal</tissue>
    </source>
</reference>
<evidence type="ECO:0000313" key="2">
    <source>
        <dbReference type="Proteomes" id="UP000828390"/>
    </source>
</evidence>
<accession>A0A9D4JP71</accession>
<organism evidence="1 2">
    <name type="scientific">Dreissena polymorpha</name>
    <name type="common">Zebra mussel</name>
    <name type="synonym">Mytilus polymorpha</name>
    <dbReference type="NCBI Taxonomy" id="45954"/>
    <lineage>
        <taxon>Eukaryota</taxon>
        <taxon>Metazoa</taxon>
        <taxon>Spiralia</taxon>
        <taxon>Lophotrochozoa</taxon>
        <taxon>Mollusca</taxon>
        <taxon>Bivalvia</taxon>
        <taxon>Autobranchia</taxon>
        <taxon>Heteroconchia</taxon>
        <taxon>Euheterodonta</taxon>
        <taxon>Imparidentia</taxon>
        <taxon>Neoheterodontei</taxon>
        <taxon>Myida</taxon>
        <taxon>Dreissenoidea</taxon>
        <taxon>Dreissenidae</taxon>
        <taxon>Dreissena</taxon>
    </lineage>
</organism>
<sequence>MPKLSGKAKHSRRYTNHCIQAFVSTHLHGQGFSNAAIMRVTGHRSLTSYVNPQDEEKRTMCVYQSLFIGPTGLITRSL</sequence>
<dbReference type="Proteomes" id="UP000828390">
    <property type="component" value="Unassembled WGS sequence"/>
</dbReference>
<keyword evidence="2" id="KW-1185">Reference proteome</keyword>
<comment type="caution">
    <text evidence="1">The sequence shown here is derived from an EMBL/GenBank/DDBJ whole genome shotgun (WGS) entry which is preliminary data.</text>
</comment>
<name>A0A9D4JP71_DREPO</name>
<dbReference type="AlphaFoldDB" id="A0A9D4JP71"/>
<dbReference type="EMBL" id="JAIWYP010000006">
    <property type="protein sequence ID" value="KAH3815913.1"/>
    <property type="molecule type" value="Genomic_DNA"/>
</dbReference>